<feature type="transmembrane region" description="Helical" evidence="1">
    <location>
        <begin position="168"/>
        <end position="196"/>
    </location>
</feature>
<feature type="transmembrane region" description="Helical" evidence="1">
    <location>
        <begin position="267"/>
        <end position="286"/>
    </location>
</feature>
<keyword evidence="1" id="KW-0812">Transmembrane</keyword>
<dbReference type="AlphaFoldDB" id="A0A2Z4U980"/>
<dbReference type="RefSeq" id="WP_111918885.1">
    <property type="nucleotide sequence ID" value="NZ_CAUWHR010000001.1"/>
</dbReference>
<protein>
    <submittedName>
        <fullName evidence="2">Uncharacterized protein</fullName>
    </submittedName>
</protein>
<name>A0A2Z4U980_9FIRM</name>
<evidence type="ECO:0000256" key="1">
    <source>
        <dbReference type="SAM" id="Phobius"/>
    </source>
</evidence>
<feature type="transmembrane region" description="Helical" evidence="1">
    <location>
        <begin position="9"/>
        <end position="33"/>
    </location>
</feature>
<sequence length="491" mass="55583">MEEKRRKRILLLAVFAILNLCFYGIFCVEHFAADTYLTEVWGWEKISKLYWQNGRWLMTLLCEICQAFHIGFHAEKTISWVLAISFLSLAELLLYEIIKRRIHVKETLNIKHILVFLSSFMMISNLFVLEYFIFAEYTGAICVGIFFNILEVRLVLKFLERGEIKDYILGLVCGIFGIMGHQGAFGITAVLLILLAENTFLNVKNFIKNSIIIGMAYLVPALTNTLQTKLAGSARVAGSLDVVGALKTAMEQIGDLLISTANFMPKSLYLVLCGVAGMVVLVMIIVKRKGKALLHAAYVFLVFILAGVAPFLMTDTAYISVVPRTVYVLGAGFPVLLILLLLLENLSKKLLQGVVLYAGIFLGTQYFNTCQIETSHYVSNGIDYYDVNYIEQQVWIYENETGNQISKIKIYTDESPLGIYYNLTGYGAVNERVMSNSWAAADAYRIFTGREMTVEESDAEVYEKYFKGKNWHYLDDEQIVLIGDTLHLCLY</sequence>
<dbReference type="EMBL" id="CP030280">
    <property type="protein sequence ID" value="AWY97596.1"/>
    <property type="molecule type" value="Genomic_DNA"/>
</dbReference>
<feature type="transmembrane region" description="Helical" evidence="1">
    <location>
        <begin position="134"/>
        <end position="156"/>
    </location>
</feature>
<feature type="transmembrane region" description="Helical" evidence="1">
    <location>
        <begin position="350"/>
        <end position="367"/>
    </location>
</feature>
<dbReference type="OrthoDB" id="1993656at2"/>
<reference evidence="3" key="1">
    <citation type="submission" date="2018-06" db="EMBL/GenBank/DDBJ databases">
        <title>Description of Blautia argi sp. nov., a new anaerobic isolated from dog feces.</title>
        <authorList>
            <person name="Chang Y.-H."/>
            <person name="Paek J."/>
            <person name="Shin Y."/>
        </authorList>
    </citation>
    <scope>NUCLEOTIDE SEQUENCE [LARGE SCALE GENOMIC DNA]</scope>
    <source>
        <strain evidence="3">KCTC 15426</strain>
    </source>
</reference>
<gene>
    <name evidence="2" type="ORF">DQQ01_04895</name>
</gene>
<keyword evidence="1" id="KW-0472">Membrane</keyword>
<evidence type="ECO:0000313" key="2">
    <source>
        <dbReference type="EMBL" id="AWY97596.1"/>
    </source>
</evidence>
<feature type="transmembrane region" description="Helical" evidence="1">
    <location>
        <begin position="293"/>
        <end position="313"/>
    </location>
</feature>
<feature type="transmembrane region" description="Helical" evidence="1">
    <location>
        <begin position="78"/>
        <end position="98"/>
    </location>
</feature>
<evidence type="ECO:0000313" key="3">
    <source>
        <dbReference type="Proteomes" id="UP000250003"/>
    </source>
</evidence>
<feature type="transmembrane region" description="Helical" evidence="1">
    <location>
        <begin position="325"/>
        <end position="343"/>
    </location>
</feature>
<dbReference type="KEGG" id="blau:DQQ01_04895"/>
<feature type="transmembrane region" description="Helical" evidence="1">
    <location>
        <begin position="110"/>
        <end position="128"/>
    </location>
</feature>
<proteinExistence type="predicted"/>
<organism evidence="2 3">
    <name type="scientific">Blautia argi</name>
    <dbReference type="NCBI Taxonomy" id="1912897"/>
    <lineage>
        <taxon>Bacteria</taxon>
        <taxon>Bacillati</taxon>
        <taxon>Bacillota</taxon>
        <taxon>Clostridia</taxon>
        <taxon>Lachnospirales</taxon>
        <taxon>Lachnospiraceae</taxon>
        <taxon>Blautia</taxon>
    </lineage>
</organism>
<accession>A0A2Z4U980</accession>
<keyword evidence="1" id="KW-1133">Transmembrane helix</keyword>
<dbReference type="Proteomes" id="UP000250003">
    <property type="component" value="Chromosome"/>
</dbReference>
<keyword evidence="3" id="KW-1185">Reference proteome</keyword>